<accession>E2AXX2</accession>
<protein>
    <submittedName>
        <fullName evidence="1">Uncharacterized protein</fullName>
    </submittedName>
</protein>
<dbReference type="Proteomes" id="UP000000311">
    <property type="component" value="Unassembled WGS sequence"/>
</dbReference>
<organism evidence="2">
    <name type="scientific">Camponotus floridanus</name>
    <name type="common">Florida carpenter ant</name>
    <dbReference type="NCBI Taxonomy" id="104421"/>
    <lineage>
        <taxon>Eukaryota</taxon>
        <taxon>Metazoa</taxon>
        <taxon>Ecdysozoa</taxon>
        <taxon>Arthropoda</taxon>
        <taxon>Hexapoda</taxon>
        <taxon>Insecta</taxon>
        <taxon>Pterygota</taxon>
        <taxon>Neoptera</taxon>
        <taxon>Endopterygota</taxon>
        <taxon>Hymenoptera</taxon>
        <taxon>Apocrita</taxon>
        <taxon>Aculeata</taxon>
        <taxon>Formicoidea</taxon>
        <taxon>Formicidae</taxon>
        <taxon>Formicinae</taxon>
        <taxon>Camponotus</taxon>
    </lineage>
</organism>
<dbReference type="EMBL" id="GL443736">
    <property type="protein sequence ID" value="EFN61736.1"/>
    <property type="molecule type" value="Genomic_DNA"/>
</dbReference>
<name>E2AXX2_CAMFO</name>
<gene>
    <name evidence="1" type="ORF">EAG_05874</name>
</gene>
<proteinExistence type="predicted"/>
<dbReference type="InParanoid" id="E2AXX2"/>
<evidence type="ECO:0000313" key="1">
    <source>
        <dbReference type="EMBL" id="EFN61736.1"/>
    </source>
</evidence>
<sequence length="189" mass="21578">MIMKYSVDDNGSPFRDNAGFSAKSTLSTVWDALMPIHEHFARVFFFSSFFSTSCSESDDAGTDPMLLFEKIDEARLDRSVADERLKLFRVRMCDHVSDNASLIDRNCHEDLSPERGSVLRLGRRLLTLLSDNDLQVLANCPLLKRSQVLQLSQRNNAIHGNCLRKQKVLLSYFHRPALMGPITKHKDLY</sequence>
<evidence type="ECO:0000313" key="2">
    <source>
        <dbReference type="Proteomes" id="UP000000311"/>
    </source>
</evidence>
<reference evidence="1 2" key="1">
    <citation type="journal article" date="2010" name="Science">
        <title>Genomic comparison of the ants Camponotus floridanus and Harpegnathos saltator.</title>
        <authorList>
            <person name="Bonasio R."/>
            <person name="Zhang G."/>
            <person name="Ye C."/>
            <person name="Mutti N.S."/>
            <person name="Fang X."/>
            <person name="Qin N."/>
            <person name="Donahue G."/>
            <person name="Yang P."/>
            <person name="Li Q."/>
            <person name="Li C."/>
            <person name="Zhang P."/>
            <person name="Huang Z."/>
            <person name="Berger S.L."/>
            <person name="Reinberg D."/>
            <person name="Wang J."/>
            <person name="Liebig J."/>
        </authorList>
    </citation>
    <scope>NUCLEOTIDE SEQUENCE [LARGE SCALE GENOMIC DNA]</scope>
    <source>
        <strain evidence="2">C129</strain>
    </source>
</reference>
<dbReference type="AlphaFoldDB" id="E2AXX2"/>
<keyword evidence="2" id="KW-1185">Reference proteome</keyword>